<dbReference type="Gramene" id="OIW21204">
    <property type="protein sequence ID" value="OIW21204"/>
    <property type="gene ID" value="TanjilG_30805"/>
</dbReference>
<dbReference type="GO" id="GO:0050660">
    <property type="term" value="F:flavin adenine dinucleotide binding"/>
    <property type="evidence" value="ECO:0007669"/>
    <property type="project" value="InterPro"/>
</dbReference>
<evidence type="ECO:0000256" key="6">
    <source>
        <dbReference type="ARBA" id="ARBA00022857"/>
    </source>
</evidence>
<dbReference type="AlphaFoldDB" id="A0A394DDS2"/>
<dbReference type="InterPro" id="IPR050982">
    <property type="entry name" value="Auxin_biosynth/cation_transpt"/>
</dbReference>
<comment type="pathway">
    <text evidence="2">Plant hormone metabolism; auxin biosynthesis.</text>
</comment>
<dbReference type="Pfam" id="PF13738">
    <property type="entry name" value="Pyr_redox_3"/>
    <property type="match status" value="1"/>
</dbReference>
<evidence type="ECO:0000256" key="1">
    <source>
        <dbReference type="ARBA" id="ARBA00001974"/>
    </source>
</evidence>
<comment type="similarity">
    <text evidence="3">Belongs to the FMO family.</text>
</comment>
<evidence type="ECO:0000256" key="7">
    <source>
        <dbReference type="ARBA" id="ARBA00023002"/>
    </source>
</evidence>
<keyword evidence="12" id="KW-1185">Reference proteome</keyword>
<comment type="catalytic activity">
    <reaction evidence="10">
        <text>indole-3-pyruvate + NADPH + O2 + H(+) = (indol-3-yl)acetate + CO2 + NADP(+) + H2O</text>
        <dbReference type="Rhea" id="RHEA:34331"/>
        <dbReference type="ChEBI" id="CHEBI:15377"/>
        <dbReference type="ChEBI" id="CHEBI:15378"/>
        <dbReference type="ChEBI" id="CHEBI:15379"/>
        <dbReference type="ChEBI" id="CHEBI:16526"/>
        <dbReference type="ChEBI" id="CHEBI:17640"/>
        <dbReference type="ChEBI" id="CHEBI:30854"/>
        <dbReference type="ChEBI" id="CHEBI:57783"/>
        <dbReference type="ChEBI" id="CHEBI:58349"/>
        <dbReference type="EC" id="1.14.13.168"/>
    </reaction>
</comment>
<proteinExistence type="inferred from homology"/>
<protein>
    <recommendedName>
        <fullName evidence="9">indole-3-pyruvate monooxygenase</fullName>
        <ecNumber evidence="9">1.14.13.168</ecNumber>
    </recommendedName>
</protein>
<evidence type="ECO:0000256" key="5">
    <source>
        <dbReference type="ARBA" id="ARBA00022827"/>
    </source>
</evidence>
<dbReference type="PIRSF" id="PIRSF000332">
    <property type="entry name" value="FMO"/>
    <property type="match status" value="1"/>
</dbReference>
<evidence type="ECO:0000256" key="4">
    <source>
        <dbReference type="ARBA" id="ARBA00022630"/>
    </source>
</evidence>
<evidence type="ECO:0000256" key="10">
    <source>
        <dbReference type="ARBA" id="ARBA00047707"/>
    </source>
</evidence>
<evidence type="ECO:0000256" key="2">
    <source>
        <dbReference type="ARBA" id="ARBA00004814"/>
    </source>
</evidence>
<keyword evidence="6" id="KW-0521">NADP</keyword>
<dbReference type="PRINTS" id="PR00368">
    <property type="entry name" value="FADPNR"/>
</dbReference>
<evidence type="ECO:0000313" key="11">
    <source>
        <dbReference type="EMBL" id="OIW21204.1"/>
    </source>
</evidence>
<dbReference type="Gene3D" id="3.50.50.60">
    <property type="entry name" value="FAD/NAD(P)-binding domain"/>
    <property type="match status" value="1"/>
</dbReference>
<comment type="cofactor">
    <cofactor evidence="1">
        <name>FAD</name>
        <dbReference type="ChEBI" id="CHEBI:57692"/>
    </cofactor>
</comment>
<dbReference type="PANTHER" id="PTHR43539:SF77">
    <property type="entry name" value="DISULFIDE OXIDOREDUCTASE_MONOOXYGENASE_OXIDOREDUCTASE"/>
    <property type="match status" value="1"/>
</dbReference>
<keyword evidence="4" id="KW-0285">Flavoprotein</keyword>
<gene>
    <name evidence="11" type="ORF">TanjilG_30805</name>
</gene>
<comment type="caution">
    <text evidence="11">The sequence shown here is derived from an EMBL/GenBank/DDBJ whole genome shotgun (WGS) entry which is preliminary data.</text>
</comment>
<name>A0A394DDS2_LUPAN</name>
<dbReference type="GO" id="GO:0009851">
    <property type="term" value="P:auxin biosynthetic process"/>
    <property type="evidence" value="ECO:0007669"/>
    <property type="project" value="UniProtKB-KW"/>
</dbReference>
<evidence type="ECO:0000256" key="8">
    <source>
        <dbReference type="ARBA" id="ARBA00023070"/>
    </source>
</evidence>
<sequence>MEEFTVTIIGGGPSGLAISACLKQNSISHIILEREDCNASLWRKNAYDRLNLHLAKEFCYLPFMPHPSSCQTFLTKAQFLQYLDRYVEHFNINPRCCRTVESAAYDGTKNKWRVEAKNTKEDTMELYESKFLVIATGENNEVYIPDDIPGLKSFEGEMVHTRYYKSGGKYKSKEVLVVGSGNSGMEIAYDLYNYGANTSILIRSPIHVLTKELIHQGMAISKNLPVQVVDSIITFLARLEYGDLSKYGIYLPKNGPLYIKEITGRSPVLDVGTIKQIKEGAIKVIPANISRIENKKVVFGNGLEKEFDAIVFATGYKSTANNWLKDYNYVLNDNGFPKNAFPNHWKGENGLYCAGLSRRGLFGVRADAEAIAEDINQVNKKHNMNDLPLS</sequence>
<evidence type="ECO:0000256" key="9">
    <source>
        <dbReference type="ARBA" id="ARBA00039148"/>
    </source>
</evidence>
<dbReference type="GO" id="GO:0103075">
    <property type="term" value="F:indole-3-pyruvate monooxygenase activity"/>
    <property type="evidence" value="ECO:0007669"/>
    <property type="project" value="UniProtKB-EC"/>
</dbReference>
<organism evidence="11 12">
    <name type="scientific">Lupinus angustifolius</name>
    <name type="common">Narrow-leaved blue lupine</name>
    <dbReference type="NCBI Taxonomy" id="3871"/>
    <lineage>
        <taxon>Eukaryota</taxon>
        <taxon>Viridiplantae</taxon>
        <taxon>Streptophyta</taxon>
        <taxon>Embryophyta</taxon>
        <taxon>Tracheophyta</taxon>
        <taxon>Spermatophyta</taxon>
        <taxon>Magnoliopsida</taxon>
        <taxon>eudicotyledons</taxon>
        <taxon>Gunneridae</taxon>
        <taxon>Pentapetalae</taxon>
        <taxon>rosids</taxon>
        <taxon>fabids</taxon>
        <taxon>Fabales</taxon>
        <taxon>Fabaceae</taxon>
        <taxon>Papilionoideae</taxon>
        <taxon>50 kb inversion clade</taxon>
        <taxon>genistoids sensu lato</taxon>
        <taxon>core genistoids</taxon>
        <taxon>Genisteae</taxon>
        <taxon>Lupinus</taxon>
    </lineage>
</organism>
<dbReference type="GO" id="GO:0050661">
    <property type="term" value="F:NADP binding"/>
    <property type="evidence" value="ECO:0007669"/>
    <property type="project" value="InterPro"/>
</dbReference>
<dbReference type="KEGG" id="lang:109339531"/>
<dbReference type="InterPro" id="IPR000960">
    <property type="entry name" value="Flavin_mOase"/>
</dbReference>
<dbReference type="SUPFAM" id="SSF51905">
    <property type="entry name" value="FAD/NAD(P)-binding domain"/>
    <property type="match status" value="2"/>
</dbReference>
<reference evidence="11 12" key="1">
    <citation type="journal article" date="2017" name="Plant Biotechnol. J.">
        <title>A comprehensive draft genome sequence for lupin (Lupinus angustifolius), an emerging health food: insights into plant-microbe interactions and legume evolution.</title>
        <authorList>
            <person name="Hane J.K."/>
            <person name="Ming Y."/>
            <person name="Kamphuis L.G."/>
            <person name="Nelson M.N."/>
            <person name="Garg G."/>
            <person name="Atkins C.A."/>
            <person name="Bayer P.E."/>
            <person name="Bravo A."/>
            <person name="Bringans S."/>
            <person name="Cannon S."/>
            <person name="Edwards D."/>
            <person name="Foley R."/>
            <person name="Gao L.L."/>
            <person name="Harrison M.J."/>
            <person name="Huang W."/>
            <person name="Hurgobin B."/>
            <person name="Li S."/>
            <person name="Liu C.W."/>
            <person name="McGrath A."/>
            <person name="Morahan G."/>
            <person name="Murray J."/>
            <person name="Weller J."/>
            <person name="Jian J."/>
            <person name="Singh K.B."/>
        </authorList>
    </citation>
    <scope>NUCLEOTIDE SEQUENCE [LARGE SCALE GENOMIC DNA]</scope>
    <source>
        <strain evidence="12">cv. Tanjil</strain>
        <tissue evidence="11">Whole plant</tissue>
    </source>
</reference>
<dbReference type="Proteomes" id="UP000188354">
    <property type="component" value="Unassembled WGS sequence"/>
</dbReference>
<dbReference type="EC" id="1.14.13.168" evidence="9"/>
<evidence type="ECO:0000313" key="12">
    <source>
        <dbReference type="Proteomes" id="UP000188354"/>
    </source>
</evidence>
<keyword evidence="8" id="KW-0073">Auxin biosynthesis</keyword>
<dbReference type="PRINTS" id="PR00469">
    <property type="entry name" value="PNDRDTASEII"/>
</dbReference>
<accession>A0A394DDS2</accession>
<keyword evidence="5" id="KW-0274">FAD</keyword>
<dbReference type="InterPro" id="IPR036188">
    <property type="entry name" value="FAD/NAD-bd_sf"/>
</dbReference>
<evidence type="ECO:0000256" key="3">
    <source>
        <dbReference type="ARBA" id="ARBA00009183"/>
    </source>
</evidence>
<dbReference type="STRING" id="3871.A0A394DDS2"/>
<dbReference type="EMBL" id="MLAU01020500">
    <property type="protein sequence ID" value="OIW21204.1"/>
    <property type="molecule type" value="Genomic_DNA"/>
</dbReference>
<dbReference type="PANTHER" id="PTHR43539">
    <property type="entry name" value="FLAVIN-BINDING MONOOXYGENASE-LIKE PROTEIN (AFU_ORTHOLOGUE AFUA_4G09220)"/>
    <property type="match status" value="1"/>
</dbReference>
<keyword evidence="7" id="KW-0560">Oxidoreductase</keyword>
<dbReference type="OrthoDB" id="66881at2759"/>